<dbReference type="GO" id="GO:0016787">
    <property type="term" value="F:hydrolase activity"/>
    <property type="evidence" value="ECO:0007669"/>
    <property type="project" value="UniProtKB-KW"/>
</dbReference>
<dbReference type="SUPFAM" id="SSF53474">
    <property type="entry name" value="alpha/beta-Hydrolases"/>
    <property type="match status" value="1"/>
</dbReference>
<feature type="domain" description="HTH luxR-type" evidence="2">
    <location>
        <begin position="197"/>
        <end position="254"/>
    </location>
</feature>
<dbReference type="AlphaFoldDB" id="A0A0M9GN49"/>
<dbReference type="SMART" id="SM00421">
    <property type="entry name" value="HTH_LUXR"/>
    <property type="match status" value="1"/>
</dbReference>
<evidence type="ECO:0000313" key="4">
    <source>
        <dbReference type="Proteomes" id="UP000038011"/>
    </source>
</evidence>
<proteinExistence type="predicted"/>
<dbReference type="RefSeq" id="WP_053998327.1">
    <property type="nucleotide sequence ID" value="NZ_JXMU01000007.1"/>
</dbReference>
<dbReference type="InterPro" id="IPR050266">
    <property type="entry name" value="AB_hydrolase_sf"/>
</dbReference>
<dbReference type="PANTHER" id="PTHR43798">
    <property type="entry name" value="MONOACYLGLYCEROL LIPASE"/>
    <property type="match status" value="1"/>
</dbReference>
<dbReference type="InterPro" id="IPR036388">
    <property type="entry name" value="WH-like_DNA-bd_sf"/>
</dbReference>
<evidence type="ECO:0000313" key="3">
    <source>
        <dbReference type="EMBL" id="KPB01807.1"/>
    </source>
</evidence>
<accession>A0A0M9GN49</accession>
<dbReference type="SUPFAM" id="SSF46894">
    <property type="entry name" value="C-terminal effector domain of the bipartite response regulators"/>
    <property type="match status" value="1"/>
</dbReference>
<gene>
    <name evidence="3" type="ORF">SU32_05370</name>
</gene>
<comment type="caution">
    <text evidence="3">The sequence shown here is derived from an EMBL/GenBank/DDBJ whole genome shotgun (WGS) entry which is preliminary data.</text>
</comment>
<dbReference type="Proteomes" id="UP000038011">
    <property type="component" value="Unassembled WGS sequence"/>
</dbReference>
<evidence type="ECO:0000259" key="2">
    <source>
        <dbReference type="SMART" id="SM00421"/>
    </source>
</evidence>
<dbReference type="EMBL" id="JXMU01000007">
    <property type="protein sequence ID" value="KPB01807.1"/>
    <property type="molecule type" value="Genomic_DNA"/>
</dbReference>
<name>A0A0M9GN49_9HYPH</name>
<keyword evidence="1" id="KW-0378">Hydrolase</keyword>
<reference evidence="3 4" key="1">
    <citation type="submission" date="2015-01" db="EMBL/GenBank/DDBJ databases">
        <title>Ahrensia donghaiensis sp. nov., a novel dimethylsulphoniopropionate-cleavage bacterium isolated from seawater and emended descriptions of the genus Ahrensia and Ahrensia kielensis.</title>
        <authorList>
            <person name="Liu J."/>
        </authorList>
    </citation>
    <scope>NUCLEOTIDE SEQUENCE [LARGE SCALE GENOMIC DNA]</scope>
    <source>
        <strain evidence="3 4">LZD062</strain>
    </source>
</reference>
<dbReference type="PANTHER" id="PTHR43798:SF31">
    <property type="entry name" value="AB HYDROLASE SUPERFAMILY PROTEIN YCLE"/>
    <property type="match status" value="1"/>
</dbReference>
<organism evidence="3 4">
    <name type="scientific">Ahrensia marina</name>
    <dbReference type="NCBI Taxonomy" id="1514904"/>
    <lineage>
        <taxon>Bacteria</taxon>
        <taxon>Pseudomonadati</taxon>
        <taxon>Pseudomonadota</taxon>
        <taxon>Alphaproteobacteria</taxon>
        <taxon>Hyphomicrobiales</taxon>
        <taxon>Ahrensiaceae</taxon>
        <taxon>Ahrensia</taxon>
    </lineage>
</organism>
<dbReference type="InterPro" id="IPR016032">
    <property type="entry name" value="Sig_transdc_resp-reg_C-effctor"/>
</dbReference>
<dbReference type="InterPro" id="IPR029058">
    <property type="entry name" value="AB_hydrolase_fold"/>
</dbReference>
<dbReference type="GO" id="GO:0006355">
    <property type="term" value="P:regulation of DNA-templated transcription"/>
    <property type="evidence" value="ECO:0007669"/>
    <property type="project" value="InterPro"/>
</dbReference>
<evidence type="ECO:0000256" key="1">
    <source>
        <dbReference type="ARBA" id="ARBA00022801"/>
    </source>
</evidence>
<dbReference type="Gene3D" id="3.40.50.1820">
    <property type="entry name" value="alpha/beta hydrolase"/>
    <property type="match status" value="1"/>
</dbReference>
<dbReference type="Gene3D" id="1.10.10.10">
    <property type="entry name" value="Winged helix-like DNA-binding domain superfamily/Winged helix DNA-binding domain"/>
    <property type="match status" value="1"/>
</dbReference>
<dbReference type="GO" id="GO:0003677">
    <property type="term" value="F:DNA binding"/>
    <property type="evidence" value="ECO:0007669"/>
    <property type="project" value="InterPro"/>
</dbReference>
<dbReference type="Pfam" id="PF00561">
    <property type="entry name" value="Abhydrolase_1"/>
    <property type="match status" value="1"/>
</dbReference>
<dbReference type="STRING" id="1514904.SU32_05370"/>
<dbReference type="PATRIC" id="fig|1514904.3.peg.3097"/>
<protein>
    <recommendedName>
        <fullName evidence="2">HTH luxR-type domain-containing protein</fullName>
    </recommendedName>
</protein>
<dbReference type="InterPro" id="IPR000792">
    <property type="entry name" value="Tscrpt_reg_LuxR_C"/>
</dbReference>
<dbReference type="GO" id="GO:0016020">
    <property type="term" value="C:membrane"/>
    <property type="evidence" value="ECO:0007669"/>
    <property type="project" value="TreeGrafter"/>
</dbReference>
<keyword evidence="4" id="KW-1185">Reference proteome</keyword>
<sequence>MWTEKKQQIVALALETVSNSAKVEHFINELSAIYDMSIETRPRERSTGAEKKQILDVTDAEYHFEKAANAFMRLWRNDDVRSPAIRDAGDVVLLDSSGTVVSIQFQGEHEPLFTIGESVFSTPADADTEYALGESLKQIARTDSETGFSIFPFYASDGQRSLWALSSIRRHDSNAVARLMRIDFEWSQAAGAAMADAFGLSDSEQAVLKTLVRGQSLSDLAHSRQRSIQTVRTQAKSLLAKTGVGSQLDLIRLFAAITLTTPEITAATPSQPDNPTPAGSLSLTLPGNRQIQVDIHGHPTGHPVIFLHNMFSGTVMSPPVIEALKRHRIKLICPWRPGFAMSTPYANKPHSLEQAFVSDLEFVLDALGVEKTIAVGHMSAAVYAAATAALLPNRVHSAVAIAGFPPFLNRDHIHRLPAWPRLYAYTARYFPKALSLLVRGTFGLLIDNRSEVLFNNLYASAPVDKNALSSTSVRTLFLNDFRRAFQQGTGSYEYDATLAASDWSMWLNKLAPRTITFVHGMLDPVTPFDLVSEIASMRAGLEILSIDNAGQLVLHQAPDEAVSLIARLVRQ</sequence>
<dbReference type="OrthoDB" id="8107794at2"/>
<dbReference type="InterPro" id="IPR000073">
    <property type="entry name" value="AB_hydrolase_1"/>
</dbReference>